<dbReference type="AlphaFoldDB" id="A0A2W0CIR6"/>
<keyword evidence="1" id="KW-0548">Nucleotidyltransferase</keyword>
<keyword evidence="1" id="KW-0808">Transferase</keyword>
<dbReference type="Gene3D" id="3.40.1360.10">
    <property type="match status" value="1"/>
</dbReference>
<dbReference type="PANTHER" id="PTHR30313:SF2">
    <property type="entry name" value="DNA PRIMASE"/>
    <property type="match status" value="1"/>
</dbReference>
<organism evidence="1 2">
    <name type="scientific">Paenibacillus illinoisensis</name>
    <dbReference type="NCBI Taxonomy" id="59845"/>
    <lineage>
        <taxon>Bacteria</taxon>
        <taxon>Bacillati</taxon>
        <taxon>Bacillota</taxon>
        <taxon>Bacilli</taxon>
        <taxon>Bacillales</taxon>
        <taxon>Paenibacillaceae</taxon>
        <taxon>Paenibacillus</taxon>
    </lineage>
</organism>
<dbReference type="InterPro" id="IPR050219">
    <property type="entry name" value="DnaG_primase"/>
</dbReference>
<dbReference type="GO" id="GO:0005737">
    <property type="term" value="C:cytoplasm"/>
    <property type="evidence" value="ECO:0007669"/>
    <property type="project" value="TreeGrafter"/>
</dbReference>
<sequence length="288" mass="32843">MVNCYSHPLPKPPRGHPDIITLVQHYKELSFSKAMYFICEVCGYDYYSDHSMTKENIDPILTFLDLIEPTTESKDEVPLRKIDEGVLDMYIPHPNLTFLEEGISVDTQKLFEIGYSLYDNCITIPIRDELGALVGVKGRTTLDHEKLRISKYWFPVPAPKSQILYGLDKTYEHIKEAGKVIVFEAEKSVQKSWSYGIKHSVSIGGHELSETQVLKLERLGVEIILAFDNNITKEELIEEARKFVIRDNVKCIIAHKNSNVLGEKDSPVDCGSEFFIKLLAEDTYKIPA</sequence>
<name>A0A2W0CIR6_9BACL</name>
<dbReference type="PANTHER" id="PTHR30313">
    <property type="entry name" value="DNA PRIMASE"/>
    <property type="match status" value="1"/>
</dbReference>
<evidence type="ECO:0000313" key="1">
    <source>
        <dbReference type="EMBL" id="PYY28215.1"/>
    </source>
</evidence>
<evidence type="ECO:0008006" key="3">
    <source>
        <dbReference type="Google" id="ProtNLM"/>
    </source>
</evidence>
<gene>
    <name evidence="1" type="ORF">PIL02S_03361</name>
</gene>
<evidence type="ECO:0000313" key="2">
    <source>
        <dbReference type="Proteomes" id="UP000247459"/>
    </source>
</evidence>
<dbReference type="GO" id="GO:0006269">
    <property type="term" value="P:DNA replication, synthesis of primer"/>
    <property type="evidence" value="ECO:0007669"/>
    <property type="project" value="TreeGrafter"/>
</dbReference>
<dbReference type="EMBL" id="PRLG01000020">
    <property type="protein sequence ID" value="PYY28215.1"/>
    <property type="molecule type" value="Genomic_DNA"/>
</dbReference>
<proteinExistence type="predicted"/>
<reference evidence="1 2" key="1">
    <citation type="submission" date="2018-01" db="EMBL/GenBank/DDBJ databases">
        <title>Genome sequence of the PGP bacterium Paenibacillus illinoisensis E3.</title>
        <authorList>
            <person name="Rolli E."/>
            <person name="Marasco R."/>
            <person name="Bessem C."/>
            <person name="Michoud G."/>
            <person name="Gaiarsa S."/>
            <person name="Borin S."/>
            <person name="Daffonchio D."/>
        </authorList>
    </citation>
    <scope>NUCLEOTIDE SEQUENCE [LARGE SCALE GENOMIC DNA]</scope>
    <source>
        <strain evidence="1 2">E3</strain>
    </source>
</reference>
<protein>
    <recommendedName>
        <fullName evidence="3">DNA primase</fullName>
    </recommendedName>
</protein>
<dbReference type="SUPFAM" id="SSF56731">
    <property type="entry name" value="DNA primase core"/>
    <property type="match status" value="1"/>
</dbReference>
<dbReference type="GO" id="GO:0016779">
    <property type="term" value="F:nucleotidyltransferase activity"/>
    <property type="evidence" value="ECO:0007669"/>
    <property type="project" value="UniProtKB-KW"/>
</dbReference>
<accession>A0A2W0CIR6</accession>
<dbReference type="Proteomes" id="UP000247459">
    <property type="component" value="Unassembled WGS sequence"/>
</dbReference>
<comment type="caution">
    <text evidence="1">The sequence shown here is derived from an EMBL/GenBank/DDBJ whole genome shotgun (WGS) entry which is preliminary data.</text>
</comment>